<dbReference type="OrthoDB" id="2505754at2759"/>
<sequence>MNTTDESRSRKADRASVDAPDFSLELSGGLESESIDEYNTLESIITLDPEVLASLVVQLRTNLSSAVRERNDARGERDALIGDLAVVQTRLHELESAGEREVEYLNEMSTWRKRCEEAEEQVGLLRSKVEESRRAVMTLQTQSRRLSQLSVPYASSPHAQSFGQETPPRTPAFQKRMSLQVGGSTHLAAQTLMGPPPKGRAHNRRSSVSESDVVGGGGTVSSQSSHAPSSFADSRQPNSDQDHDSSTLSRSASRRHSAMITRPTESLLNPMGAELESLRQELIGVRVELMEAKHEAWEAKEAKEASDVCLKALKEFIAENSIGDGRDTGSNEASSIRGLSLPPLPTDNIADTEEDGEWVAKTPVASHAHSSSVASKKGWGLGFWSSPATTTPAAPASTPKSASNDTALRF</sequence>
<reference evidence="4" key="2">
    <citation type="submission" date="2015-01" db="EMBL/GenBank/DDBJ databases">
        <title>Evolutionary Origins and Diversification of the Mycorrhizal Mutualists.</title>
        <authorList>
            <consortium name="DOE Joint Genome Institute"/>
            <consortium name="Mycorrhizal Genomics Consortium"/>
            <person name="Kohler A."/>
            <person name="Kuo A."/>
            <person name="Nagy L.G."/>
            <person name="Floudas D."/>
            <person name="Copeland A."/>
            <person name="Barry K.W."/>
            <person name="Cichocki N."/>
            <person name="Veneault-Fourrey C."/>
            <person name="LaButti K."/>
            <person name="Lindquist E.A."/>
            <person name="Lipzen A."/>
            <person name="Lundell T."/>
            <person name="Morin E."/>
            <person name="Murat C."/>
            <person name="Riley R."/>
            <person name="Ohm R."/>
            <person name="Sun H."/>
            <person name="Tunlid A."/>
            <person name="Henrissat B."/>
            <person name="Grigoriev I.V."/>
            <person name="Hibbett D.S."/>
            <person name="Martin F."/>
        </authorList>
    </citation>
    <scope>NUCLEOTIDE SEQUENCE [LARGE SCALE GENOMIC DNA]</scope>
    <source>
        <strain evidence="4">MAFF 305830</strain>
    </source>
</reference>
<protein>
    <submittedName>
        <fullName evidence="3">Uncharacterized protein</fullName>
    </submittedName>
</protein>
<dbReference type="EMBL" id="KN824308">
    <property type="protein sequence ID" value="KIM26213.1"/>
    <property type="molecule type" value="Genomic_DNA"/>
</dbReference>
<evidence type="ECO:0000313" key="4">
    <source>
        <dbReference type="Proteomes" id="UP000054097"/>
    </source>
</evidence>
<dbReference type="HOGENOM" id="CLU_671144_0_0_1"/>
<proteinExistence type="predicted"/>
<dbReference type="STRING" id="933852.A0A0C2WIL5"/>
<feature type="region of interest" description="Disordered" evidence="2">
    <location>
        <begin position="321"/>
        <end position="410"/>
    </location>
</feature>
<dbReference type="Proteomes" id="UP000054097">
    <property type="component" value="Unassembled WGS sequence"/>
</dbReference>
<evidence type="ECO:0000313" key="3">
    <source>
        <dbReference type="EMBL" id="KIM26213.1"/>
    </source>
</evidence>
<feature type="compositionally biased region" description="Low complexity" evidence="2">
    <location>
        <begin position="385"/>
        <end position="403"/>
    </location>
</feature>
<feature type="compositionally biased region" description="Low complexity" evidence="2">
    <location>
        <begin position="220"/>
        <end position="234"/>
    </location>
</feature>
<evidence type="ECO:0000256" key="2">
    <source>
        <dbReference type="SAM" id="MobiDB-lite"/>
    </source>
</evidence>
<reference evidence="3 4" key="1">
    <citation type="submission" date="2014-04" db="EMBL/GenBank/DDBJ databases">
        <authorList>
            <consortium name="DOE Joint Genome Institute"/>
            <person name="Kuo A."/>
            <person name="Zuccaro A."/>
            <person name="Kohler A."/>
            <person name="Nagy L.G."/>
            <person name="Floudas D."/>
            <person name="Copeland A."/>
            <person name="Barry K.W."/>
            <person name="Cichocki N."/>
            <person name="Veneault-Fourrey C."/>
            <person name="LaButti K."/>
            <person name="Lindquist E.A."/>
            <person name="Lipzen A."/>
            <person name="Lundell T."/>
            <person name="Morin E."/>
            <person name="Murat C."/>
            <person name="Sun H."/>
            <person name="Tunlid A."/>
            <person name="Henrissat B."/>
            <person name="Grigoriev I.V."/>
            <person name="Hibbett D.S."/>
            <person name="Martin F."/>
            <person name="Nordberg H.P."/>
            <person name="Cantor M.N."/>
            <person name="Hua S.X."/>
        </authorList>
    </citation>
    <scope>NUCLEOTIDE SEQUENCE [LARGE SCALE GENOMIC DNA]</scope>
    <source>
        <strain evidence="3 4">MAFF 305830</strain>
    </source>
</reference>
<gene>
    <name evidence="3" type="ORF">M408DRAFT_197429</name>
</gene>
<keyword evidence="4" id="KW-1185">Reference proteome</keyword>
<dbReference type="AlphaFoldDB" id="A0A0C2WIL5"/>
<evidence type="ECO:0000256" key="1">
    <source>
        <dbReference type="SAM" id="Coils"/>
    </source>
</evidence>
<keyword evidence="1" id="KW-0175">Coiled coil</keyword>
<accession>A0A0C2WIL5</accession>
<feature type="compositionally biased region" description="Low complexity" evidence="2">
    <location>
        <begin position="364"/>
        <end position="375"/>
    </location>
</feature>
<feature type="region of interest" description="Disordered" evidence="2">
    <location>
        <begin position="189"/>
        <end position="268"/>
    </location>
</feature>
<name>A0A0C2WIL5_SERVB</name>
<feature type="coiled-coil region" evidence="1">
    <location>
        <begin position="101"/>
        <end position="135"/>
    </location>
</feature>
<organism evidence="3 4">
    <name type="scientific">Serendipita vermifera MAFF 305830</name>
    <dbReference type="NCBI Taxonomy" id="933852"/>
    <lineage>
        <taxon>Eukaryota</taxon>
        <taxon>Fungi</taxon>
        <taxon>Dikarya</taxon>
        <taxon>Basidiomycota</taxon>
        <taxon>Agaricomycotina</taxon>
        <taxon>Agaricomycetes</taxon>
        <taxon>Sebacinales</taxon>
        <taxon>Serendipitaceae</taxon>
        <taxon>Serendipita</taxon>
    </lineage>
</organism>